<reference evidence="1 2" key="1">
    <citation type="submission" date="2015-07" db="EMBL/GenBank/DDBJ databases">
        <authorList>
            <person name="Noorani M."/>
        </authorList>
    </citation>
    <scope>NUCLEOTIDE SEQUENCE [LARGE SCALE GENOMIC DNA]</scope>
    <source>
        <strain evidence="1 2">KCTC 42284</strain>
    </source>
</reference>
<evidence type="ECO:0000313" key="1">
    <source>
        <dbReference type="EMBL" id="AKS41400.1"/>
    </source>
</evidence>
<dbReference type="RefSeq" id="WP_156200884.1">
    <property type="nucleotide sequence ID" value="NZ_CP012154.1"/>
</dbReference>
<keyword evidence="2" id="KW-1185">Reference proteome</keyword>
<gene>
    <name evidence="1" type="ORF">WM2015_1023</name>
</gene>
<organism evidence="1 2">
    <name type="scientific">Wenzhouxiangella marina</name>
    <dbReference type="NCBI Taxonomy" id="1579979"/>
    <lineage>
        <taxon>Bacteria</taxon>
        <taxon>Pseudomonadati</taxon>
        <taxon>Pseudomonadota</taxon>
        <taxon>Gammaproteobacteria</taxon>
        <taxon>Chromatiales</taxon>
        <taxon>Wenzhouxiangellaceae</taxon>
        <taxon>Wenzhouxiangella</taxon>
    </lineage>
</organism>
<dbReference type="Proteomes" id="UP000066624">
    <property type="component" value="Chromosome"/>
</dbReference>
<evidence type="ECO:0000313" key="2">
    <source>
        <dbReference type="Proteomes" id="UP000066624"/>
    </source>
</evidence>
<dbReference type="PATRIC" id="fig|1579979.3.peg.1046"/>
<protein>
    <submittedName>
        <fullName evidence="1">Uncharacterized protein</fullName>
    </submittedName>
</protein>
<name>A0A0K0XUQ8_9GAMM</name>
<proteinExistence type="predicted"/>
<dbReference type="AlphaFoldDB" id="A0A0K0XUQ8"/>
<sequence length="289" mass="31487">MAEAPAISRSTIEGQERSRDLFDLRQAAIEAEGPWSPQLRAAVMRLSPDQMLEFLDDDDLLVRDEARDVVSGIYATCGVALGLLALEARGALAQSDSETGSSSAMIASMLANPGMDWCRRMSSQLGAEQARSKLNELVEITSSVDPRGNPQRVAVEQQLAQALEAGPEALFLQLQSDDALLVAMTTELLWEERTPGLVEDWSPMERLSQAQAEQVLDALYASLDCQFVGDCSLNNFLVSAYCFQPGFQCDGQNVLDGILYQSMSPSQFEAYNLLLSAIARQRAARRSGG</sequence>
<dbReference type="KEGG" id="wma:WM2015_1023"/>
<accession>A0A0K0XUQ8</accession>
<dbReference type="EMBL" id="CP012154">
    <property type="protein sequence ID" value="AKS41400.1"/>
    <property type="molecule type" value="Genomic_DNA"/>
</dbReference>